<evidence type="ECO:0000256" key="7">
    <source>
        <dbReference type="ARBA" id="ARBA00022989"/>
    </source>
</evidence>
<reference evidence="12" key="3">
    <citation type="submission" date="2025-09" db="UniProtKB">
        <authorList>
            <consortium name="Ensembl"/>
        </authorList>
    </citation>
    <scope>IDENTIFICATION</scope>
</reference>
<name>A0A671XXI1_SPAAU</name>
<evidence type="ECO:0000259" key="10">
    <source>
        <dbReference type="PROSITE" id="PS50893"/>
    </source>
</evidence>
<dbReference type="FunFam" id="3.40.50.300:FF:000636">
    <property type="entry name" value="ATP-binding cassette sub-family D member 3"/>
    <property type="match status" value="1"/>
</dbReference>
<dbReference type="SMART" id="SM00382">
    <property type="entry name" value="AAA"/>
    <property type="match status" value="1"/>
</dbReference>
<dbReference type="GO" id="GO:0005324">
    <property type="term" value="F:long-chain fatty acid transmembrane transporter activity"/>
    <property type="evidence" value="ECO:0007669"/>
    <property type="project" value="TreeGrafter"/>
</dbReference>
<evidence type="ECO:0000313" key="12">
    <source>
        <dbReference type="Ensembl" id="ENSSAUP00010054907.1"/>
    </source>
</evidence>
<dbReference type="GO" id="GO:0015910">
    <property type="term" value="P:long-chain fatty acid import into peroxisome"/>
    <property type="evidence" value="ECO:0007669"/>
    <property type="project" value="TreeGrafter"/>
</dbReference>
<evidence type="ECO:0000256" key="8">
    <source>
        <dbReference type="ARBA" id="ARBA00023136"/>
    </source>
</evidence>
<dbReference type="GeneTree" id="ENSGT00950000182955"/>
<feature type="transmembrane region" description="Helical" evidence="9">
    <location>
        <begin position="290"/>
        <end position="316"/>
    </location>
</feature>
<dbReference type="Pfam" id="PF06472">
    <property type="entry name" value="ABC_membrane_2"/>
    <property type="match status" value="2"/>
</dbReference>
<dbReference type="Gene3D" id="3.40.50.300">
    <property type="entry name" value="P-loop containing nucleotide triphosphate hydrolases"/>
    <property type="match status" value="1"/>
</dbReference>
<reference evidence="12" key="2">
    <citation type="submission" date="2025-08" db="UniProtKB">
        <authorList>
            <consortium name="Ensembl"/>
        </authorList>
    </citation>
    <scope>IDENTIFICATION</scope>
</reference>
<feature type="transmembrane region" description="Helical" evidence="9">
    <location>
        <begin position="6"/>
        <end position="26"/>
    </location>
</feature>
<dbReference type="Ensembl" id="ENSSAUT00010057692.1">
    <property type="protein sequence ID" value="ENSSAUP00010054907.1"/>
    <property type="gene ID" value="ENSSAUG00010019841.1"/>
</dbReference>
<dbReference type="CDD" id="cd03223">
    <property type="entry name" value="ABCD_peroxisomal_ALDP"/>
    <property type="match status" value="1"/>
</dbReference>
<evidence type="ECO:0000256" key="9">
    <source>
        <dbReference type="SAM" id="Phobius"/>
    </source>
</evidence>
<feature type="transmembrane region" description="Helical" evidence="9">
    <location>
        <begin position="76"/>
        <end position="96"/>
    </location>
</feature>
<keyword evidence="4 9" id="KW-0812">Transmembrane</keyword>
<accession>A0A671XXI1</accession>
<dbReference type="GO" id="GO:0016887">
    <property type="term" value="F:ATP hydrolysis activity"/>
    <property type="evidence" value="ECO:0007669"/>
    <property type="project" value="InterPro"/>
</dbReference>
<evidence type="ECO:0000313" key="13">
    <source>
        <dbReference type="Proteomes" id="UP000472265"/>
    </source>
</evidence>
<keyword evidence="3" id="KW-0813">Transport</keyword>
<keyword evidence="8 9" id="KW-0472">Membrane</keyword>
<keyword evidence="5" id="KW-0547">Nucleotide-binding</keyword>
<dbReference type="Pfam" id="PF00005">
    <property type="entry name" value="ABC_tran"/>
    <property type="match status" value="1"/>
</dbReference>
<evidence type="ECO:0000259" key="11">
    <source>
        <dbReference type="PROSITE" id="PS50929"/>
    </source>
</evidence>
<dbReference type="InterPro" id="IPR027417">
    <property type="entry name" value="P-loop_NTPase"/>
</dbReference>
<dbReference type="InterPro" id="IPR017871">
    <property type="entry name" value="ABC_transporter-like_CS"/>
</dbReference>
<dbReference type="GO" id="GO:0006635">
    <property type="term" value="P:fatty acid beta-oxidation"/>
    <property type="evidence" value="ECO:0007669"/>
    <property type="project" value="TreeGrafter"/>
</dbReference>
<dbReference type="PROSITE" id="PS50893">
    <property type="entry name" value="ABC_TRANSPORTER_2"/>
    <property type="match status" value="1"/>
</dbReference>
<keyword evidence="7 9" id="KW-1133">Transmembrane helix</keyword>
<dbReference type="PANTHER" id="PTHR11384">
    <property type="entry name" value="ATP-BINDING CASSETTE, SUB-FAMILY D MEMBER"/>
    <property type="match status" value="1"/>
</dbReference>
<protein>
    <submittedName>
        <fullName evidence="12">ATP-binding cassette, sub-family D (ALD), member 3a</fullName>
    </submittedName>
</protein>
<comment type="similarity">
    <text evidence="2">Belongs to the ABC transporter superfamily. ABCD family. Peroxisomal fatty acyl CoA transporter (TC 3.A.1.203) subfamily.</text>
</comment>
<dbReference type="GO" id="GO:0005524">
    <property type="term" value="F:ATP binding"/>
    <property type="evidence" value="ECO:0007669"/>
    <property type="project" value="UniProtKB-KW"/>
</dbReference>
<dbReference type="InterPro" id="IPR003593">
    <property type="entry name" value="AAA+_ATPase"/>
</dbReference>
<evidence type="ECO:0000256" key="5">
    <source>
        <dbReference type="ARBA" id="ARBA00022741"/>
    </source>
</evidence>
<feature type="transmembrane region" description="Helical" evidence="9">
    <location>
        <begin position="200"/>
        <end position="227"/>
    </location>
</feature>
<dbReference type="InterPro" id="IPR003439">
    <property type="entry name" value="ABC_transporter-like_ATP-bd"/>
</dbReference>
<sequence>MAAFSKYLTAKNSSIAGGILLVLYLLKHRRRAPKQAGRKGGSAELSLNIEKDGKKDRAAVDKVFFLRILQIVRIMVPRFFCMETGYLIFIAAMLVARTYCDVWMIQNGTMIERSESNFISLVNNFLKLGLNELKLRFRERLTKNLYDQYLLGFTYYKMGNLDNRIANADQLLTQDVEKFCNSVVDLYSNLSKPLLDIGLYLFKLTSAIGAQGPAIMMAYLLISGLFLTRLRRPIGKMTVTEQRYEGEYRYVNSRLITNSEEIAFYNGNLREKQTIHATFKKLVDHLHNFIFFRFSMGFVDSIIAKYIATVVGYLVVSRPFLNLSHPRHLHSSHNELLEDYYQSGRMLLRMSQALGRIVLAGREMTRLSGFTARITELMKVLKELNAGKYERTMVSQQEKDDAKKILLVPGSGQIINRDNIIKFDHTPLATPNGDILIKDLTFEVRSGTNVLVCGPNGCGKSSLFRALGELWPLFGGNLTKPERGKLFYVPQRPYMTLGSLRDQVIYPDTYEEQRRKGISDQVLKEYLDNVQLGHILNREGSWDSVQDWMDVLSGGEKQRMAMARLFYHKPQFAILDECTSAVSVDVEDYIYSHCRTVGISLFTVSHRKSLWKHHEYYLHMDGRGNYEFKPITEETVEFGS</sequence>
<dbReference type="AlphaFoldDB" id="A0A671XXI1"/>
<feature type="domain" description="ABC transmembrane type-1" evidence="11">
    <location>
        <begin position="136"/>
        <end position="304"/>
    </location>
</feature>
<dbReference type="PROSITE" id="PS00211">
    <property type="entry name" value="ABC_TRANSPORTER_1"/>
    <property type="match status" value="1"/>
</dbReference>
<dbReference type="GO" id="GO:0042760">
    <property type="term" value="P:very long-chain fatty acid catabolic process"/>
    <property type="evidence" value="ECO:0007669"/>
    <property type="project" value="TreeGrafter"/>
</dbReference>
<comment type="subcellular location">
    <subcellularLocation>
        <location evidence="1">Peroxisome membrane</location>
        <topology evidence="1">Multi-pass membrane protein</topology>
    </subcellularLocation>
</comment>
<feature type="domain" description="ABC transporter" evidence="10">
    <location>
        <begin position="415"/>
        <end position="640"/>
    </location>
</feature>
<dbReference type="PANTHER" id="PTHR11384:SF62">
    <property type="entry name" value="ATP-BINDING CASSETTE SUB-FAMILY D MEMBER 3"/>
    <property type="match status" value="1"/>
</dbReference>
<reference evidence="12" key="1">
    <citation type="submission" date="2021-04" db="EMBL/GenBank/DDBJ databases">
        <authorList>
            <consortium name="Wellcome Sanger Institute Data Sharing"/>
        </authorList>
    </citation>
    <scope>NUCLEOTIDE SEQUENCE [LARGE SCALE GENOMIC DNA]</scope>
</reference>
<proteinExistence type="inferred from homology"/>
<evidence type="ECO:0000256" key="3">
    <source>
        <dbReference type="ARBA" id="ARBA00022448"/>
    </source>
</evidence>
<evidence type="ECO:0000256" key="4">
    <source>
        <dbReference type="ARBA" id="ARBA00022692"/>
    </source>
</evidence>
<gene>
    <name evidence="12" type="primary">ABCD3</name>
    <name evidence="12" type="synonym">abcd3a</name>
</gene>
<dbReference type="GO" id="GO:0140359">
    <property type="term" value="F:ABC-type transporter activity"/>
    <property type="evidence" value="ECO:0007669"/>
    <property type="project" value="InterPro"/>
</dbReference>
<dbReference type="PROSITE" id="PS50929">
    <property type="entry name" value="ABC_TM1F"/>
    <property type="match status" value="1"/>
</dbReference>
<dbReference type="InterPro" id="IPR011527">
    <property type="entry name" value="ABC1_TM_dom"/>
</dbReference>
<dbReference type="InterPro" id="IPR050835">
    <property type="entry name" value="ABC_transporter_sub-D"/>
</dbReference>
<evidence type="ECO:0000256" key="6">
    <source>
        <dbReference type="ARBA" id="ARBA00022840"/>
    </source>
</evidence>
<dbReference type="SUPFAM" id="SSF52540">
    <property type="entry name" value="P-loop containing nucleoside triphosphate hydrolases"/>
    <property type="match status" value="1"/>
</dbReference>
<keyword evidence="6" id="KW-0067">ATP-binding</keyword>
<dbReference type="GO" id="GO:0005778">
    <property type="term" value="C:peroxisomal membrane"/>
    <property type="evidence" value="ECO:0007669"/>
    <property type="project" value="UniProtKB-SubCell"/>
</dbReference>
<dbReference type="Proteomes" id="UP000472265">
    <property type="component" value="Chromosome 19"/>
</dbReference>
<dbReference type="GO" id="GO:0007031">
    <property type="term" value="P:peroxisome organization"/>
    <property type="evidence" value="ECO:0007669"/>
    <property type="project" value="TreeGrafter"/>
</dbReference>
<organism evidence="12 13">
    <name type="scientific">Sparus aurata</name>
    <name type="common">Gilthead sea bream</name>
    <dbReference type="NCBI Taxonomy" id="8175"/>
    <lineage>
        <taxon>Eukaryota</taxon>
        <taxon>Metazoa</taxon>
        <taxon>Chordata</taxon>
        <taxon>Craniata</taxon>
        <taxon>Vertebrata</taxon>
        <taxon>Euteleostomi</taxon>
        <taxon>Actinopterygii</taxon>
        <taxon>Neopterygii</taxon>
        <taxon>Teleostei</taxon>
        <taxon>Neoteleostei</taxon>
        <taxon>Acanthomorphata</taxon>
        <taxon>Eupercaria</taxon>
        <taxon>Spariformes</taxon>
        <taxon>Sparidae</taxon>
        <taxon>Sparus</taxon>
    </lineage>
</organism>
<evidence type="ECO:0000256" key="1">
    <source>
        <dbReference type="ARBA" id="ARBA00004585"/>
    </source>
</evidence>
<evidence type="ECO:0000256" key="2">
    <source>
        <dbReference type="ARBA" id="ARBA00008575"/>
    </source>
</evidence>
<keyword evidence="13" id="KW-1185">Reference proteome</keyword>